<evidence type="ECO:0000313" key="2">
    <source>
        <dbReference type="EMBL" id="KAK8049838.1"/>
    </source>
</evidence>
<dbReference type="GeneID" id="92096040"/>
<dbReference type="EMBL" id="JAQQWL010000011">
    <property type="protein sequence ID" value="KAK8049838.1"/>
    <property type="molecule type" value="Genomic_DNA"/>
</dbReference>
<accession>A0ABR1TTD8</accession>
<proteinExistence type="predicted"/>
<name>A0ABR1TTD8_9PEZI</name>
<dbReference type="Proteomes" id="UP001480595">
    <property type="component" value="Unassembled WGS sequence"/>
</dbReference>
<gene>
    <name evidence="2" type="ORF">PG994_011568</name>
</gene>
<protein>
    <submittedName>
        <fullName evidence="2">Uncharacterized protein</fullName>
    </submittedName>
</protein>
<evidence type="ECO:0000313" key="3">
    <source>
        <dbReference type="Proteomes" id="UP001480595"/>
    </source>
</evidence>
<sequence>MYDQSTASQRQRQRKFHRRSRNGDTYCLRHGGECGYAEDQNSTPSCTGGSSHDGSQEPEDALSYLGLNDATPKDPFAGTGINMPYKSRSLFQLFMNTKFYYNTPVQRDQNSFVFSVHRALSHPGFLHGALLMTTLQWAWTTGDGEQFRIPYLYHKLQAMRFVKEQLADPEMAVNDGTVAAVASLALVENSLGTIDAVASHLQGLARIKEMRDRSGAPQTTGLLQRMILMAARCVPSRPIWDILDISRTDYIHQSMIISLLRVALRPIYSIATLSGADDTSEPLSEILGRRSPHPEATDNGPIAPLRSVDCSRSGFIACYFYLYIILREERVDSFVLNWFIEQLIADVCRTEAMMQKGQYSQPLWFWTVMFGACAVSVARVVSSLESEQMQAVKDVYMAKIVLANQVLGIKTWEGAKSVLRLFAWQNDFDGEDEIKALWQEATRRADRSRSGVSCGGVKDVMGFSPIDPQLVGW</sequence>
<reference evidence="2 3" key="1">
    <citation type="submission" date="2023-01" db="EMBL/GenBank/DDBJ databases">
        <title>Analysis of 21 Apiospora genomes using comparative genomics revels a genus with tremendous synthesis potential of carbohydrate active enzymes and secondary metabolites.</title>
        <authorList>
            <person name="Sorensen T."/>
        </authorList>
    </citation>
    <scope>NUCLEOTIDE SEQUENCE [LARGE SCALE GENOMIC DNA]</scope>
    <source>
        <strain evidence="2 3">CBS 135458</strain>
    </source>
</reference>
<dbReference type="PANTHER" id="PTHR37540:SF5">
    <property type="entry name" value="TRANSCRIPTION FACTOR DOMAIN-CONTAINING PROTEIN"/>
    <property type="match status" value="1"/>
</dbReference>
<feature type="compositionally biased region" description="Basic residues" evidence="1">
    <location>
        <begin position="11"/>
        <end position="20"/>
    </location>
</feature>
<dbReference type="RefSeq" id="XP_066712087.1">
    <property type="nucleotide sequence ID" value="XM_066862977.1"/>
</dbReference>
<organism evidence="2 3">
    <name type="scientific">Apiospora phragmitis</name>
    <dbReference type="NCBI Taxonomy" id="2905665"/>
    <lineage>
        <taxon>Eukaryota</taxon>
        <taxon>Fungi</taxon>
        <taxon>Dikarya</taxon>
        <taxon>Ascomycota</taxon>
        <taxon>Pezizomycotina</taxon>
        <taxon>Sordariomycetes</taxon>
        <taxon>Xylariomycetidae</taxon>
        <taxon>Amphisphaeriales</taxon>
        <taxon>Apiosporaceae</taxon>
        <taxon>Apiospora</taxon>
    </lineage>
</organism>
<feature type="region of interest" description="Disordered" evidence="1">
    <location>
        <begin position="1"/>
        <end position="60"/>
    </location>
</feature>
<dbReference type="PANTHER" id="PTHR37540">
    <property type="entry name" value="TRANSCRIPTION FACTOR (ACR-2), PUTATIVE-RELATED-RELATED"/>
    <property type="match status" value="1"/>
</dbReference>
<feature type="compositionally biased region" description="Polar residues" evidence="1">
    <location>
        <begin position="39"/>
        <end position="53"/>
    </location>
</feature>
<keyword evidence="3" id="KW-1185">Reference proteome</keyword>
<comment type="caution">
    <text evidence="2">The sequence shown here is derived from an EMBL/GenBank/DDBJ whole genome shotgun (WGS) entry which is preliminary data.</text>
</comment>
<evidence type="ECO:0000256" key="1">
    <source>
        <dbReference type="SAM" id="MobiDB-lite"/>
    </source>
</evidence>